<feature type="transmembrane region" description="Helical" evidence="1">
    <location>
        <begin position="40"/>
        <end position="62"/>
    </location>
</feature>
<evidence type="ECO:0000313" key="3">
    <source>
        <dbReference type="EMBL" id="QDS91296.1"/>
    </source>
</evidence>
<evidence type="ECO:0000256" key="1">
    <source>
        <dbReference type="SAM" id="Phobius"/>
    </source>
</evidence>
<keyword evidence="1" id="KW-0472">Membrane</keyword>
<proteinExistence type="predicted"/>
<evidence type="ECO:0000259" key="2">
    <source>
        <dbReference type="Pfam" id="PF07811"/>
    </source>
</evidence>
<evidence type="ECO:0000313" key="4">
    <source>
        <dbReference type="Proteomes" id="UP000320672"/>
    </source>
</evidence>
<dbReference type="KEGG" id="rml:FF011L_00250"/>
<accession>A0A517M8T2</accession>
<sequence>MKSSHRIQAENRPAIWFRNVTSLRSQRCANNRHGVAAVEAAIVLPTFLIAIFFSLDLGLLVLRSNALSATARNVSRTLSIQSGNFPDEALLLEPIAMSGSIDQLTGINDQALQLLPTMKTADVDLQVDWHDVGERANGAATIRLEYTHQSIVGSLAPWDETRLSAVSEVLVVN</sequence>
<dbReference type="RefSeq" id="WP_145349384.1">
    <property type="nucleotide sequence ID" value="NZ_CP036262.1"/>
</dbReference>
<name>A0A517M8T2_9BACT</name>
<keyword evidence="1" id="KW-1133">Transmembrane helix</keyword>
<organism evidence="3 4">
    <name type="scientific">Roseimaritima multifibrata</name>
    <dbReference type="NCBI Taxonomy" id="1930274"/>
    <lineage>
        <taxon>Bacteria</taxon>
        <taxon>Pseudomonadati</taxon>
        <taxon>Planctomycetota</taxon>
        <taxon>Planctomycetia</taxon>
        <taxon>Pirellulales</taxon>
        <taxon>Pirellulaceae</taxon>
        <taxon>Roseimaritima</taxon>
    </lineage>
</organism>
<dbReference type="AlphaFoldDB" id="A0A517M8T2"/>
<reference evidence="3 4" key="1">
    <citation type="submission" date="2019-02" db="EMBL/GenBank/DDBJ databases">
        <title>Deep-cultivation of Planctomycetes and their phenomic and genomic characterization uncovers novel biology.</title>
        <authorList>
            <person name="Wiegand S."/>
            <person name="Jogler M."/>
            <person name="Boedeker C."/>
            <person name="Pinto D."/>
            <person name="Vollmers J."/>
            <person name="Rivas-Marin E."/>
            <person name="Kohn T."/>
            <person name="Peeters S.H."/>
            <person name="Heuer A."/>
            <person name="Rast P."/>
            <person name="Oberbeckmann S."/>
            <person name="Bunk B."/>
            <person name="Jeske O."/>
            <person name="Meyerdierks A."/>
            <person name="Storesund J.E."/>
            <person name="Kallscheuer N."/>
            <person name="Luecker S."/>
            <person name="Lage O.M."/>
            <person name="Pohl T."/>
            <person name="Merkel B.J."/>
            <person name="Hornburger P."/>
            <person name="Mueller R.-W."/>
            <person name="Bruemmer F."/>
            <person name="Labrenz M."/>
            <person name="Spormann A.M."/>
            <person name="Op den Camp H."/>
            <person name="Overmann J."/>
            <person name="Amann R."/>
            <person name="Jetten M.S.M."/>
            <person name="Mascher T."/>
            <person name="Medema M.H."/>
            <person name="Devos D.P."/>
            <person name="Kaster A.-K."/>
            <person name="Ovreas L."/>
            <person name="Rohde M."/>
            <person name="Galperin M.Y."/>
            <person name="Jogler C."/>
        </authorList>
    </citation>
    <scope>NUCLEOTIDE SEQUENCE [LARGE SCALE GENOMIC DNA]</scope>
    <source>
        <strain evidence="3 4">FF011L</strain>
    </source>
</reference>
<gene>
    <name evidence="3" type="ORF">FF011L_00250</name>
</gene>
<keyword evidence="4" id="KW-1185">Reference proteome</keyword>
<keyword evidence="1" id="KW-0812">Transmembrane</keyword>
<dbReference type="OrthoDB" id="290681at2"/>
<dbReference type="Proteomes" id="UP000320672">
    <property type="component" value="Chromosome"/>
</dbReference>
<feature type="domain" description="TadE-like" evidence="2">
    <location>
        <begin position="34"/>
        <end position="76"/>
    </location>
</feature>
<protein>
    <submittedName>
        <fullName evidence="3">TadE-like protein</fullName>
    </submittedName>
</protein>
<dbReference type="Pfam" id="PF07811">
    <property type="entry name" value="TadE"/>
    <property type="match status" value="1"/>
</dbReference>
<dbReference type="EMBL" id="CP036262">
    <property type="protein sequence ID" value="QDS91296.1"/>
    <property type="molecule type" value="Genomic_DNA"/>
</dbReference>
<dbReference type="InterPro" id="IPR012495">
    <property type="entry name" value="TadE-like_dom"/>
</dbReference>